<dbReference type="InterPro" id="IPR050131">
    <property type="entry name" value="Peptidase_S8_subtilisin-like"/>
</dbReference>
<reference evidence="8 9" key="1">
    <citation type="submission" date="2023-10" db="EMBL/GenBank/DDBJ databases">
        <title>Bacteria for the degradation of biodegradable plastic PBAT(Polybutylene adipate terephthalate).</title>
        <authorList>
            <person name="Weon H.-Y."/>
            <person name="Yeon J."/>
        </authorList>
    </citation>
    <scope>NUCLEOTIDE SEQUENCE [LARGE SCALE GENOMIC DNA]</scope>
    <source>
        <strain evidence="8 9">SBD 7-3</strain>
    </source>
</reference>
<evidence type="ECO:0000256" key="3">
    <source>
        <dbReference type="ARBA" id="ARBA00022801"/>
    </source>
</evidence>
<comment type="similarity">
    <text evidence="1 5 6">Belongs to the peptidase S8 family.</text>
</comment>
<sequence length="545" mass="55730">MGVWSRIGRQFGVVVAVGLTCCVAARAAPVDGLIVKLRDAPAHERAARLGAAEQSQHTERLQRVLQTERMTEARVRPAGRDAQHLNFGRRLSEGEAEALAARLRARPDVEWVEPNTRERLLQALPTPNDPYFRYVSPTDLGQWWLRPDGETTGGQLPSYGAPGVQNAWAWQTGRPSAVVAVLDTGITAHADLAGRVLPGYDFVSELEYANDGNGRDPDPSDPGDWVSQADITGNPAVFGTCPEQPSSWHGTIIGGIAAAATNNSQGVAGVNWNGRVLPVRVAGKCGATVLDITDGMRWAAGLAVPGAPLNPNPARIVNISFGGSAACGGLYQSTVNELASVGVVVVAAAGNEAAAITRPASCSGVVGVAALARDGLKASYSNFGPQVTVATVGGDPDADDGLLTLINTGTQAPGADSYGNVFGTSFATPVVSGVVSLMLSVNERLTVAQVIAGLRATARPHVQSAGGVPACSSSNPNTCVCTTSTCGAGVLDAVGAVRYAASPPPPAGGSDDGGGGALGALWLLGLALAVAALQSLPQVRGGRRA</sequence>
<dbReference type="InterPro" id="IPR000209">
    <property type="entry name" value="Peptidase_S8/S53_dom"/>
</dbReference>
<dbReference type="PROSITE" id="PS51892">
    <property type="entry name" value="SUBTILASE"/>
    <property type="match status" value="1"/>
</dbReference>
<feature type="active site" description="Charge relay system" evidence="5">
    <location>
        <position position="425"/>
    </location>
</feature>
<dbReference type="InterPro" id="IPR034176">
    <property type="entry name" value="Peptidases_S8_13"/>
</dbReference>
<dbReference type="InterPro" id="IPR023827">
    <property type="entry name" value="Peptidase_S8_Asp-AS"/>
</dbReference>
<dbReference type="Proteomes" id="UP001303946">
    <property type="component" value="Chromosome"/>
</dbReference>
<evidence type="ECO:0000256" key="1">
    <source>
        <dbReference type="ARBA" id="ARBA00011073"/>
    </source>
</evidence>
<keyword evidence="4 5" id="KW-0720">Serine protease</keyword>
<evidence type="ECO:0000256" key="6">
    <source>
        <dbReference type="RuleBase" id="RU003355"/>
    </source>
</evidence>
<evidence type="ECO:0000313" key="8">
    <source>
        <dbReference type="EMBL" id="WOB08831.1"/>
    </source>
</evidence>
<dbReference type="PANTHER" id="PTHR43806">
    <property type="entry name" value="PEPTIDASE S8"/>
    <property type="match status" value="1"/>
</dbReference>
<dbReference type="InterPro" id="IPR015500">
    <property type="entry name" value="Peptidase_S8_subtilisin-rel"/>
</dbReference>
<dbReference type="PROSITE" id="PS00137">
    <property type="entry name" value="SUBTILASE_HIS"/>
    <property type="match status" value="1"/>
</dbReference>
<dbReference type="PROSITE" id="PS00138">
    <property type="entry name" value="SUBTILASE_SER"/>
    <property type="match status" value="1"/>
</dbReference>
<accession>A0ABZ0D074</accession>
<dbReference type="EC" id="3.4.-.-" evidence="8"/>
<dbReference type="PRINTS" id="PR00723">
    <property type="entry name" value="SUBTILISIN"/>
</dbReference>
<evidence type="ECO:0000313" key="9">
    <source>
        <dbReference type="Proteomes" id="UP001303946"/>
    </source>
</evidence>
<keyword evidence="2 5" id="KW-0645">Protease</keyword>
<evidence type="ECO:0000256" key="4">
    <source>
        <dbReference type="ARBA" id="ARBA00022825"/>
    </source>
</evidence>
<feature type="active site" description="Charge relay system" evidence="5">
    <location>
        <position position="249"/>
    </location>
</feature>
<dbReference type="EMBL" id="CP136336">
    <property type="protein sequence ID" value="WOB08831.1"/>
    <property type="molecule type" value="Genomic_DNA"/>
</dbReference>
<evidence type="ECO:0000256" key="2">
    <source>
        <dbReference type="ARBA" id="ARBA00022670"/>
    </source>
</evidence>
<dbReference type="Pfam" id="PF00082">
    <property type="entry name" value="Peptidase_S8"/>
    <property type="match status" value="1"/>
</dbReference>
<dbReference type="Gene3D" id="3.40.50.200">
    <property type="entry name" value="Peptidase S8/S53 domain"/>
    <property type="match status" value="1"/>
</dbReference>
<dbReference type="CDD" id="cd07496">
    <property type="entry name" value="Peptidases_S8_13"/>
    <property type="match status" value="1"/>
</dbReference>
<feature type="domain" description="Peptidase S8/S53" evidence="7">
    <location>
        <begin position="177"/>
        <end position="458"/>
    </location>
</feature>
<dbReference type="RefSeq" id="WP_316701698.1">
    <property type="nucleotide sequence ID" value="NZ_CP136336.1"/>
</dbReference>
<dbReference type="InterPro" id="IPR036852">
    <property type="entry name" value="Peptidase_S8/S53_dom_sf"/>
</dbReference>
<dbReference type="PROSITE" id="PS00136">
    <property type="entry name" value="SUBTILASE_ASP"/>
    <property type="match status" value="1"/>
</dbReference>
<keyword evidence="9" id="KW-1185">Reference proteome</keyword>
<keyword evidence="3 5" id="KW-0378">Hydrolase</keyword>
<dbReference type="InterPro" id="IPR023828">
    <property type="entry name" value="Peptidase_S8_Ser-AS"/>
</dbReference>
<name>A0ABZ0D074_9BURK</name>
<dbReference type="GO" id="GO:0016787">
    <property type="term" value="F:hydrolase activity"/>
    <property type="evidence" value="ECO:0007669"/>
    <property type="project" value="UniProtKB-KW"/>
</dbReference>
<evidence type="ECO:0000256" key="5">
    <source>
        <dbReference type="PROSITE-ProRule" id="PRU01240"/>
    </source>
</evidence>
<gene>
    <name evidence="8" type="ORF">RXV79_01945</name>
</gene>
<protein>
    <submittedName>
        <fullName evidence="8">S8 family peptidase</fullName>
        <ecNumber evidence="8">3.4.-.-</ecNumber>
    </submittedName>
</protein>
<evidence type="ECO:0000259" key="7">
    <source>
        <dbReference type="Pfam" id="PF00082"/>
    </source>
</evidence>
<organism evidence="8 9">
    <name type="scientific">Piscinibacter gummiphilus</name>
    <dbReference type="NCBI Taxonomy" id="946333"/>
    <lineage>
        <taxon>Bacteria</taxon>
        <taxon>Pseudomonadati</taxon>
        <taxon>Pseudomonadota</taxon>
        <taxon>Betaproteobacteria</taxon>
        <taxon>Burkholderiales</taxon>
        <taxon>Sphaerotilaceae</taxon>
        <taxon>Piscinibacter</taxon>
    </lineage>
</organism>
<dbReference type="PANTHER" id="PTHR43806:SF11">
    <property type="entry name" value="CEREVISIN-RELATED"/>
    <property type="match status" value="1"/>
</dbReference>
<proteinExistence type="inferred from homology"/>
<dbReference type="SUPFAM" id="SSF52743">
    <property type="entry name" value="Subtilisin-like"/>
    <property type="match status" value="1"/>
</dbReference>
<dbReference type="InterPro" id="IPR022398">
    <property type="entry name" value="Peptidase_S8_His-AS"/>
</dbReference>
<feature type="active site" description="Charge relay system" evidence="5">
    <location>
        <position position="183"/>
    </location>
</feature>